<organism evidence="2 3">
    <name type="scientific">Cohnella abietis</name>
    <dbReference type="NCBI Taxonomy" id="2507935"/>
    <lineage>
        <taxon>Bacteria</taxon>
        <taxon>Bacillati</taxon>
        <taxon>Bacillota</taxon>
        <taxon>Bacilli</taxon>
        <taxon>Bacillales</taxon>
        <taxon>Paenibacillaceae</taxon>
        <taxon>Cohnella</taxon>
    </lineage>
</organism>
<protein>
    <submittedName>
        <fullName evidence="2">Uncharacterized protein</fullName>
    </submittedName>
</protein>
<dbReference type="EMBL" id="AP019400">
    <property type="protein sequence ID" value="BBI34227.1"/>
    <property type="molecule type" value="Genomic_DNA"/>
</dbReference>
<dbReference type="KEGG" id="cohn:KCTCHS21_36260"/>
<proteinExistence type="predicted"/>
<feature type="transmembrane region" description="Helical" evidence="1">
    <location>
        <begin position="6"/>
        <end position="24"/>
    </location>
</feature>
<keyword evidence="1" id="KW-0472">Membrane</keyword>
<name>A0A3T1D813_9BACL</name>
<evidence type="ECO:0000256" key="1">
    <source>
        <dbReference type="SAM" id="Phobius"/>
    </source>
</evidence>
<keyword evidence="1" id="KW-1133">Transmembrane helix</keyword>
<keyword evidence="3" id="KW-1185">Reference proteome</keyword>
<feature type="transmembrane region" description="Helical" evidence="1">
    <location>
        <begin position="45"/>
        <end position="67"/>
    </location>
</feature>
<sequence>MNTNVLLILTLIVMVSAVVITLKVGSTLAKKEDTSTYSLNRGRKWGRLLSLYVVVIIGVLIIFLNVMK</sequence>
<keyword evidence="1" id="KW-0812">Transmembrane</keyword>
<gene>
    <name evidence="2" type="ORF">KCTCHS21_36260</name>
</gene>
<dbReference type="Proteomes" id="UP000289856">
    <property type="component" value="Chromosome"/>
</dbReference>
<evidence type="ECO:0000313" key="2">
    <source>
        <dbReference type="EMBL" id="BBI34227.1"/>
    </source>
</evidence>
<accession>A0A3T1D813</accession>
<evidence type="ECO:0000313" key="3">
    <source>
        <dbReference type="Proteomes" id="UP000289856"/>
    </source>
</evidence>
<dbReference type="AlphaFoldDB" id="A0A3T1D813"/>
<reference evidence="2 3" key="1">
    <citation type="submission" date="2019-01" db="EMBL/GenBank/DDBJ databases">
        <title>Complete genome sequence of Cohnella hallensis HS21 isolated from Korean fir (Abies koreana) rhizospheric soil.</title>
        <authorList>
            <person name="Jiang L."/>
            <person name="Kang S.W."/>
            <person name="Kim S."/>
            <person name="Jung J."/>
            <person name="Kim C.Y."/>
            <person name="Kim D.H."/>
            <person name="Kim S.W."/>
            <person name="Lee J."/>
        </authorList>
    </citation>
    <scope>NUCLEOTIDE SEQUENCE [LARGE SCALE GENOMIC DNA]</scope>
    <source>
        <strain evidence="2 3">HS21</strain>
    </source>
</reference>